<name>A0A8H4KEU6_9HYPO</name>
<accession>A0A8H4KEU6</accession>
<dbReference type="EMBL" id="JAADJG010000261">
    <property type="protein sequence ID" value="KAF4450010.1"/>
    <property type="molecule type" value="Genomic_DNA"/>
</dbReference>
<dbReference type="GO" id="GO:0004185">
    <property type="term" value="F:serine-type carboxypeptidase activity"/>
    <property type="evidence" value="ECO:0007669"/>
    <property type="project" value="UniProtKB-UniRule"/>
</dbReference>
<dbReference type="Gene3D" id="3.40.50.1820">
    <property type="entry name" value="alpha/beta hydrolase"/>
    <property type="match status" value="1"/>
</dbReference>
<evidence type="ECO:0000256" key="1">
    <source>
        <dbReference type="ARBA" id="ARBA00009431"/>
    </source>
</evidence>
<dbReference type="PROSITE" id="PS00131">
    <property type="entry name" value="CARBOXYPEPT_SER_SER"/>
    <property type="match status" value="1"/>
</dbReference>
<sequence>MQVDHRSSNSCQDYIAISGGLGSSDYVFKELESYFNSLAREANSCVVGSKVLRNNGDARTVVVSGLLEDRKDQAHALREYFARANYGIIVRSPSPSLRERIEWHVKYGDTIKVNKSTTIKITRSLRTNDQRKWIVEIVCLSGERHHLPEDTIHATDSKLSFVKNSGICETTPGVNQYSGYLSVGKDANMWFWFFESRNNPQTAPLVSWFGGGPGNSAQYGMFTQHGPCEILENSTEPTLREYSLNTHANVLYIDQPIGSGFSYGDGGKVNSTEDCSPYVWTFLQLWFEAFTEYENRELSVFTESYGGHTGPEIVNYILDKNLEIKAGKVSGDVIDIKALSTSNAWFDARIQEKANLDFALDNSYRPLINESLYQDLLVKYKTKVVPSLKKCDETGTTKDCFAAYRDYLDNIEQPIWTSAMDKYTDWIMADIQPGGVRPPTGHEEYLQRADVQNAIGARVNYTDSGGQGGILESGDDAKSFLGELSRIVQDGVQVLIWAGDSDYVCNWVGTKRVADAVNWPRKKEFSEKELKPYKVHGAQKATFKSVENLHYARVFNAGHNVWWYQPETSLQLITQLLSEKGLSST</sequence>
<evidence type="ECO:0000256" key="3">
    <source>
        <dbReference type="ARBA" id="ARBA00022670"/>
    </source>
</evidence>
<comment type="similarity">
    <text evidence="1 6">Belongs to the peptidase S10 family.</text>
</comment>
<proteinExistence type="inferred from homology"/>
<dbReference type="SUPFAM" id="SSF53474">
    <property type="entry name" value="alpha/beta-Hydrolases"/>
    <property type="match status" value="1"/>
</dbReference>
<comment type="caution">
    <text evidence="7">The sequence shown here is derived from an EMBL/GenBank/DDBJ whole genome shotgun (WGS) entry which is preliminary data.</text>
</comment>
<evidence type="ECO:0000256" key="5">
    <source>
        <dbReference type="ARBA" id="ARBA00023180"/>
    </source>
</evidence>
<keyword evidence="5" id="KW-0325">Glycoprotein</keyword>
<evidence type="ECO:0000256" key="4">
    <source>
        <dbReference type="ARBA" id="ARBA00022801"/>
    </source>
</evidence>
<dbReference type="PANTHER" id="PTHR11802">
    <property type="entry name" value="SERINE PROTEASE FAMILY S10 SERINE CARBOXYPEPTIDASE"/>
    <property type="match status" value="1"/>
</dbReference>
<evidence type="ECO:0000256" key="6">
    <source>
        <dbReference type="RuleBase" id="RU361156"/>
    </source>
</evidence>
<gene>
    <name evidence="7" type="ORF">F53441_6794</name>
</gene>
<dbReference type="Proteomes" id="UP000605986">
    <property type="component" value="Unassembled WGS sequence"/>
</dbReference>
<evidence type="ECO:0000313" key="8">
    <source>
        <dbReference type="Proteomes" id="UP000605986"/>
    </source>
</evidence>
<keyword evidence="8" id="KW-1185">Reference proteome</keyword>
<dbReference type="Gene3D" id="1.10.287.410">
    <property type="match status" value="1"/>
</dbReference>
<evidence type="ECO:0000256" key="2">
    <source>
        <dbReference type="ARBA" id="ARBA00022645"/>
    </source>
</evidence>
<evidence type="ECO:0000313" key="7">
    <source>
        <dbReference type="EMBL" id="KAF4450010.1"/>
    </source>
</evidence>
<dbReference type="PANTHER" id="PTHR11802:SF453">
    <property type="entry name" value="S1, PUTATIVE-RELATED"/>
    <property type="match status" value="1"/>
</dbReference>
<dbReference type="AlphaFoldDB" id="A0A8H4KEU6"/>
<dbReference type="InterPro" id="IPR018202">
    <property type="entry name" value="Ser_caboxypep_ser_AS"/>
</dbReference>
<organism evidence="7 8">
    <name type="scientific">Fusarium austroafricanum</name>
    <dbReference type="NCBI Taxonomy" id="2364996"/>
    <lineage>
        <taxon>Eukaryota</taxon>
        <taxon>Fungi</taxon>
        <taxon>Dikarya</taxon>
        <taxon>Ascomycota</taxon>
        <taxon>Pezizomycotina</taxon>
        <taxon>Sordariomycetes</taxon>
        <taxon>Hypocreomycetidae</taxon>
        <taxon>Hypocreales</taxon>
        <taxon>Nectriaceae</taxon>
        <taxon>Fusarium</taxon>
        <taxon>Fusarium concolor species complex</taxon>
    </lineage>
</organism>
<dbReference type="InterPro" id="IPR001563">
    <property type="entry name" value="Peptidase_S10"/>
</dbReference>
<dbReference type="PRINTS" id="PR00724">
    <property type="entry name" value="CRBOXYPTASEC"/>
</dbReference>
<reference evidence="7" key="1">
    <citation type="submission" date="2020-01" db="EMBL/GenBank/DDBJ databases">
        <title>Identification and distribution of gene clusters putatively required for synthesis of sphingolipid metabolism inhibitors in phylogenetically diverse species of the filamentous fungus Fusarium.</title>
        <authorList>
            <person name="Kim H.-S."/>
            <person name="Busman M."/>
            <person name="Brown D.W."/>
            <person name="Divon H."/>
            <person name="Uhlig S."/>
            <person name="Proctor R.H."/>
        </authorList>
    </citation>
    <scope>NUCLEOTIDE SEQUENCE</scope>
    <source>
        <strain evidence="7">NRRL 53441</strain>
    </source>
</reference>
<dbReference type="Pfam" id="PF00450">
    <property type="entry name" value="Peptidase_S10"/>
    <property type="match status" value="1"/>
</dbReference>
<keyword evidence="2 6" id="KW-0121">Carboxypeptidase</keyword>
<dbReference type="GO" id="GO:0000324">
    <property type="term" value="C:fungal-type vacuole"/>
    <property type="evidence" value="ECO:0007669"/>
    <property type="project" value="TreeGrafter"/>
</dbReference>
<dbReference type="EC" id="3.4.16.-" evidence="6"/>
<dbReference type="GO" id="GO:0006508">
    <property type="term" value="P:proteolysis"/>
    <property type="evidence" value="ECO:0007669"/>
    <property type="project" value="UniProtKB-KW"/>
</dbReference>
<protein>
    <recommendedName>
        <fullName evidence="6">Carboxypeptidase</fullName>
        <ecNumber evidence="6">3.4.16.-</ecNumber>
    </recommendedName>
</protein>
<dbReference type="InterPro" id="IPR029058">
    <property type="entry name" value="AB_hydrolase_fold"/>
</dbReference>
<keyword evidence="3 6" id="KW-0645">Protease</keyword>
<dbReference type="OrthoDB" id="443318at2759"/>
<keyword evidence="4 6" id="KW-0378">Hydrolase</keyword>